<dbReference type="SFLD" id="SFLDG01123">
    <property type="entry name" value="methyltransferase_(Class_B)"/>
    <property type="match status" value="1"/>
</dbReference>
<dbReference type="InterPro" id="IPR023404">
    <property type="entry name" value="rSAM_horseshoe"/>
</dbReference>
<evidence type="ECO:0000256" key="4">
    <source>
        <dbReference type="ARBA" id="ARBA00022691"/>
    </source>
</evidence>
<dbReference type="InterPro" id="IPR058240">
    <property type="entry name" value="rSAM_sf"/>
</dbReference>
<dbReference type="Proteomes" id="UP001165427">
    <property type="component" value="Unassembled WGS sequence"/>
</dbReference>
<dbReference type="InterPro" id="IPR007197">
    <property type="entry name" value="rSAM"/>
</dbReference>
<dbReference type="AlphaFoldDB" id="A0AA41UJ29"/>
<dbReference type="InterPro" id="IPR036724">
    <property type="entry name" value="Cobalamin-bd_sf"/>
</dbReference>
<dbReference type="GO" id="GO:0031419">
    <property type="term" value="F:cobalamin binding"/>
    <property type="evidence" value="ECO:0007669"/>
    <property type="project" value="InterPro"/>
</dbReference>
<dbReference type="InterPro" id="IPR006158">
    <property type="entry name" value="Cobalamin-bd"/>
</dbReference>
<dbReference type="GO" id="GO:0051539">
    <property type="term" value="F:4 iron, 4 sulfur cluster binding"/>
    <property type="evidence" value="ECO:0007669"/>
    <property type="project" value="UniProtKB-KW"/>
</dbReference>
<dbReference type="Gene3D" id="3.80.30.20">
    <property type="entry name" value="tm_1862 like domain"/>
    <property type="match status" value="1"/>
</dbReference>
<proteinExistence type="predicted"/>
<keyword evidence="2" id="KW-0489">Methyltransferase</keyword>
<sequence length="534" mass="59885">MKIALIAPPYPLEEAPSPPLGLCYVAAACEAAGAEVLLLDFIVSRYTPEKLRAALDAFAPDVVGATAVTMNFPDAVAIIREAKAHRPAIVTMMGGPHVSFDVDNTLRRHPELDLIVIGEGEATLAELIPALKTPRRWPDIAGIAFRRGDAVVRTPERPLIDDLNRLPLPARHLLPMSRYQALGFPASIITSRGCPNRCIFCLGRRMVGSKPRFRDPRRVVDEIAHLLTYGISRINIADDLFTADKRRVQALCAEITRRGVRFDWSAFARVNTVDPATLQAMRAAGCDSISFGIESGDPEILRRVRKGITLDQARRAVTWSRAAGLRVHASFMCGLPGESPETLARSHRFAEELGIEYGFHFLSPFPGTRVREEIAEYDLEILTDDWRQYDANQAIVRTSRLSPEEMDRFVAEVYHRQQEKTDPMEARYLQGDCSDQEYLMFEGLYRMRLVYRLLAEDMIEGARLPAGADGPDPTTALVTHIARTTRMDTPLVDRTIKALVERGYLRWETHGEESCWFWTYNNRLPHPPPGRATG</sequence>
<dbReference type="PROSITE" id="PS51257">
    <property type="entry name" value="PROKAR_LIPOPROTEIN"/>
    <property type="match status" value="1"/>
</dbReference>
<dbReference type="InterPro" id="IPR034466">
    <property type="entry name" value="Methyltransferase_Class_B"/>
</dbReference>
<comment type="cofactor">
    <cofactor evidence="1">
        <name>[4Fe-4S] cluster</name>
        <dbReference type="ChEBI" id="CHEBI:49883"/>
    </cofactor>
</comment>
<keyword evidence="7" id="KW-0411">Iron-sulfur</keyword>
<organism evidence="10 11">
    <name type="scientific">Desulfatitalea alkaliphila</name>
    <dbReference type="NCBI Taxonomy" id="2929485"/>
    <lineage>
        <taxon>Bacteria</taxon>
        <taxon>Pseudomonadati</taxon>
        <taxon>Thermodesulfobacteriota</taxon>
        <taxon>Desulfobacteria</taxon>
        <taxon>Desulfobacterales</taxon>
        <taxon>Desulfosarcinaceae</taxon>
        <taxon>Desulfatitalea</taxon>
    </lineage>
</organism>
<dbReference type="SUPFAM" id="SSF102114">
    <property type="entry name" value="Radical SAM enzymes"/>
    <property type="match status" value="1"/>
</dbReference>
<dbReference type="PANTHER" id="PTHR43409">
    <property type="entry name" value="ANAEROBIC MAGNESIUM-PROTOPORPHYRIN IX MONOMETHYL ESTER CYCLASE-RELATED"/>
    <property type="match status" value="1"/>
</dbReference>
<feature type="domain" description="B12-binding" evidence="8">
    <location>
        <begin position="1"/>
        <end position="138"/>
    </location>
</feature>
<dbReference type="CDD" id="cd01335">
    <property type="entry name" value="Radical_SAM"/>
    <property type="match status" value="1"/>
</dbReference>
<keyword evidence="3" id="KW-0808">Transferase</keyword>
<dbReference type="PROSITE" id="PS51332">
    <property type="entry name" value="B12_BINDING"/>
    <property type="match status" value="1"/>
</dbReference>
<dbReference type="Pfam" id="PF02310">
    <property type="entry name" value="B12-binding"/>
    <property type="match status" value="1"/>
</dbReference>
<accession>A0AA41UJ29</accession>
<keyword evidence="4" id="KW-0949">S-adenosyl-L-methionine</keyword>
<dbReference type="InterPro" id="IPR006638">
    <property type="entry name" value="Elp3/MiaA/NifB-like_rSAM"/>
</dbReference>
<dbReference type="Gene3D" id="3.40.50.280">
    <property type="entry name" value="Cobalamin-binding domain"/>
    <property type="match status" value="1"/>
</dbReference>
<gene>
    <name evidence="10" type="ORF">MRX98_06110</name>
</gene>
<evidence type="ECO:0000256" key="7">
    <source>
        <dbReference type="ARBA" id="ARBA00023014"/>
    </source>
</evidence>
<dbReference type="SUPFAM" id="SSF52242">
    <property type="entry name" value="Cobalamin (vitamin B12)-binding domain"/>
    <property type="match status" value="1"/>
</dbReference>
<evidence type="ECO:0000259" key="9">
    <source>
        <dbReference type="PROSITE" id="PS51918"/>
    </source>
</evidence>
<evidence type="ECO:0000256" key="3">
    <source>
        <dbReference type="ARBA" id="ARBA00022679"/>
    </source>
</evidence>
<evidence type="ECO:0000313" key="11">
    <source>
        <dbReference type="Proteomes" id="UP001165427"/>
    </source>
</evidence>
<keyword evidence="6" id="KW-0408">Iron</keyword>
<name>A0AA41UJ29_9BACT</name>
<protein>
    <submittedName>
        <fullName evidence="10">B12-binding domain-containing radical SAM protein</fullName>
    </submittedName>
</protein>
<evidence type="ECO:0000256" key="1">
    <source>
        <dbReference type="ARBA" id="ARBA00001966"/>
    </source>
</evidence>
<evidence type="ECO:0000313" key="10">
    <source>
        <dbReference type="EMBL" id="MCJ8500142.1"/>
    </source>
</evidence>
<dbReference type="InterPro" id="IPR051198">
    <property type="entry name" value="BchE-like"/>
</dbReference>
<dbReference type="CDD" id="cd02068">
    <property type="entry name" value="radical_SAM_B12_BD"/>
    <property type="match status" value="1"/>
</dbReference>
<dbReference type="GO" id="GO:0003824">
    <property type="term" value="F:catalytic activity"/>
    <property type="evidence" value="ECO:0007669"/>
    <property type="project" value="InterPro"/>
</dbReference>
<reference evidence="10" key="1">
    <citation type="submission" date="2022-04" db="EMBL/GenBank/DDBJ databases">
        <title>Desulfatitalea alkaliphila sp. nov., a novel anaerobic sulfate-reducing bacterium isolated from terrestrial mud volcano, Taman Peninsula, Russia.</title>
        <authorList>
            <person name="Khomyakova M.A."/>
            <person name="Merkel A.Y."/>
            <person name="Slobodkin A.I."/>
        </authorList>
    </citation>
    <scope>NUCLEOTIDE SEQUENCE</scope>
    <source>
        <strain evidence="10">M08but</strain>
    </source>
</reference>
<dbReference type="PANTHER" id="PTHR43409:SF7">
    <property type="entry name" value="BLL1977 PROTEIN"/>
    <property type="match status" value="1"/>
</dbReference>
<keyword evidence="11" id="KW-1185">Reference proteome</keyword>
<evidence type="ECO:0000259" key="8">
    <source>
        <dbReference type="PROSITE" id="PS51332"/>
    </source>
</evidence>
<evidence type="ECO:0000256" key="5">
    <source>
        <dbReference type="ARBA" id="ARBA00022723"/>
    </source>
</evidence>
<dbReference type="SMART" id="SM00729">
    <property type="entry name" value="Elp3"/>
    <property type="match status" value="1"/>
</dbReference>
<keyword evidence="5" id="KW-0479">Metal-binding</keyword>
<dbReference type="SFLD" id="SFLDG01082">
    <property type="entry name" value="B12-binding_domain_containing"/>
    <property type="match status" value="1"/>
</dbReference>
<dbReference type="RefSeq" id="WP_246903961.1">
    <property type="nucleotide sequence ID" value="NZ_JALJRB010000005.1"/>
</dbReference>
<comment type="caution">
    <text evidence="10">The sequence shown here is derived from an EMBL/GenBank/DDBJ whole genome shotgun (WGS) entry which is preliminary data.</text>
</comment>
<dbReference type="GO" id="GO:0046872">
    <property type="term" value="F:metal ion binding"/>
    <property type="evidence" value="ECO:0007669"/>
    <property type="project" value="UniProtKB-KW"/>
</dbReference>
<dbReference type="EMBL" id="JALJRB010000005">
    <property type="protein sequence ID" value="MCJ8500142.1"/>
    <property type="molecule type" value="Genomic_DNA"/>
</dbReference>
<evidence type="ECO:0000256" key="6">
    <source>
        <dbReference type="ARBA" id="ARBA00023004"/>
    </source>
</evidence>
<evidence type="ECO:0000256" key="2">
    <source>
        <dbReference type="ARBA" id="ARBA00022603"/>
    </source>
</evidence>
<dbReference type="SFLD" id="SFLDS00029">
    <property type="entry name" value="Radical_SAM"/>
    <property type="match status" value="1"/>
</dbReference>
<dbReference type="PROSITE" id="PS51918">
    <property type="entry name" value="RADICAL_SAM"/>
    <property type="match status" value="1"/>
</dbReference>
<feature type="domain" description="Radical SAM core" evidence="9">
    <location>
        <begin position="180"/>
        <end position="400"/>
    </location>
</feature>
<dbReference type="Pfam" id="PF04055">
    <property type="entry name" value="Radical_SAM"/>
    <property type="match status" value="1"/>
</dbReference>